<dbReference type="EMBL" id="LKTS01000044">
    <property type="protein sequence ID" value="PKD17009.1"/>
    <property type="molecule type" value="Genomic_DNA"/>
</dbReference>
<reference evidence="1 2" key="1">
    <citation type="submission" date="2015-10" db="EMBL/GenBank/DDBJ databases">
        <title>Draft genome sequence of Salegentibacter salinarum KCTC 12975.</title>
        <authorList>
            <person name="Lin W."/>
            <person name="Zheng Q."/>
        </authorList>
    </citation>
    <scope>NUCLEOTIDE SEQUENCE [LARGE SCALE GENOMIC DNA]</scope>
    <source>
        <strain evidence="1 2">KCTC 12975</strain>
    </source>
</reference>
<gene>
    <name evidence="1" type="ORF">APR41_06110</name>
</gene>
<evidence type="ECO:0000313" key="2">
    <source>
        <dbReference type="Proteomes" id="UP000232673"/>
    </source>
</evidence>
<dbReference type="Proteomes" id="UP000232673">
    <property type="component" value="Unassembled WGS sequence"/>
</dbReference>
<protein>
    <submittedName>
        <fullName evidence="1">Uncharacterized protein</fullName>
    </submittedName>
</protein>
<accession>A0A2N0TQK0</accession>
<sequence length="151" mass="17766">MKKTLFLLIFSFFIISCEKDEPTYCCTIIDSSIDIKFIDSEGNNLLGEENQFEETDISVYNKIDGEWKISPENTFLVERENEDYLRVFANLESTDTQISELKLEFPDNEFDILKTEISSQNANTFVTKVWYNDELKWETDNNSERIIEVIK</sequence>
<proteinExistence type="predicted"/>
<dbReference type="OrthoDB" id="1445731at2"/>
<evidence type="ECO:0000313" key="1">
    <source>
        <dbReference type="EMBL" id="PKD17009.1"/>
    </source>
</evidence>
<dbReference type="AlphaFoldDB" id="A0A2N0TQK0"/>
<keyword evidence="2" id="KW-1185">Reference proteome</keyword>
<name>A0A2N0TQK0_9FLAO</name>
<comment type="caution">
    <text evidence="1">The sequence shown here is derived from an EMBL/GenBank/DDBJ whole genome shotgun (WGS) entry which is preliminary data.</text>
</comment>
<organism evidence="1 2">
    <name type="scientific">Salegentibacter salinarum</name>
    <dbReference type="NCBI Taxonomy" id="447422"/>
    <lineage>
        <taxon>Bacteria</taxon>
        <taxon>Pseudomonadati</taxon>
        <taxon>Bacteroidota</taxon>
        <taxon>Flavobacteriia</taxon>
        <taxon>Flavobacteriales</taxon>
        <taxon>Flavobacteriaceae</taxon>
        <taxon>Salegentibacter</taxon>
    </lineage>
</organism>
<dbReference type="PROSITE" id="PS51257">
    <property type="entry name" value="PROKAR_LIPOPROTEIN"/>
    <property type="match status" value="1"/>
</dbReference>
<dbReference type="RefSeq" id="WP_079712368.1">
    <property type="nucleotide sequence ID" value="NZ_FUZC01000004.1"/>
</dbReference>